<organism evidence="1 2">
    <name type="scientific">Coccomyxa subellipsoidea</name>
    <dbReference type="NCBI Taxonomy" id="248742"/>
    <lineage>
        <taxon>Eukaryota</taxon>
        <taxon>Viridiplantae</taxon>
        <taxon>Chlorophyta</taxon>
        <taxon>core chlorophytes</taxon>
        <taxon>Trebouxiophyceae</taxon>
        <taxon>Trebouxiophyceae incertae sedis</taxon>
        <taxon>Coccomyxaceae</taxon>
        <taxon>Coccomyxa</taxon>
    </lineage>
</organism>
<accession>A0ABR2YI65</accession>
<comment type="caution">
    <text evidence="1">The sequence shown here is derived from an EMBL/GenBank/DDBJ whole genome shotgun (WGS) entry which is preliminary data.</text>
</comment>
<keyword evidence="2" id="KW-1185">Reference proteome</keyword>
<dbReference type="Proteomes" id="UP001491310">
    <property type="component" value="Unassembled WGS sequence"/>
</dbReference>
<dbReference type="EMBL" id="JALJOT010000011">
    <property type="protein sequence ID" value="KAK9905836.1"/>
    <property type="molecule type" value="Genomic_DNA"/>
</dbReference>
<name>A0ABR2YI65_9CHLO</name>
<protein>
    <recommendedName>
        <fullName evidence="3">F-box domain-containing protein</fullName>
    </recommendedName>
</protein>
<reference evidence="1 2" key="1">
    <citation type="journal article" date="2024" name="Nat. Commun.">
        <title>Phylogenomics reveals the evolutionary origins of lichenization in chlorophyte algae.</title>
        <authorList>
            <person name="Puginier C."/>
            <person name="Libourel C."/>
            <person name="Otte J."/>
            <person name="Skaloud P."/>
            <person name="Haon M."/>
            <person name="Grisel S."/>
            <person name="Petersen M."/>
            <person name="Berrin J.G."/>
            <person name="Delaux P.M."/>
            <person name="Dal Grande F."/>
            <person name="Keller J."/>
        </authorList>
    </citation>
    <scope>NUCLEOTIDE SEQUENCE [LARGE SCALE GENOMIC DNA]</scope>
    <source>
        <strain evidence="1 2">SAG 216-7</strain>
    </source>
</reference>
<sequence>MAALPHFGVLRMPPKRQRASIAKPPACSIDLPESVWMHISSFMSLKDWARACGTNQTTFKLQLRTVTVPPDLAQAGLEWVSKRLSLHSIELAAVNFWTAL</sequence>
<proteinExistence type="predicted"/>
<evidence type="ECO:0000313" key="1">
    <source>
        <dbReference type="EMBL" id="KAK9905836.1"/>
    </source>
</evidence>
<evidence type="ECO:0000313" key="2">
    <source>
        <dbReference type="Proteomes" id="UP001491310"/>
    </source>
</evidence>
<evidence type="ECO:0008006" key="3">
    <source>
        <dbReference type="Google" id="ProtNLM"/>
    </source>
</evidence>
<gene>
    <name evidence="1" type="ORF">WJX75_007342</name>
</gene>